<gene>
    <name evidence="9" type="ORF">HKI87_04g31900</name>
</gene>
<dbReference type="FunFam" id="1.10.10.820:FF:000001">
    <property type="entry name" value="Myosin heavy chain"/>
    <property type="match status" value="1"/>
</dbReference>
<dbReference type="PROSITE" id="PS51456">
    <property type="entry name" value="MYOSIN_MOTOR"/>
    <property type="match status" value="1"/>
</dbReference>
<evidence type="ECO:0000256" key="3">
    <source>
        <dbReference type="ARBA" id="ARBA00023123"/>
    </source>
</evidence>
<dbReference type="InterPro" id="IPR027417">
    <property type="entry name" value="P-loop_NTPase"/>
</dbReference>
<organism evidence="9 10">
    <name type="scientific">Chloropicon roscoffensis</name>
    <dbReference type="NCBI Taxonomy" id="1461544"/>
    <lineage>
        <taxon>Eukaryota</taxon>
        <taxon>Viridiplantae</taxon>
        <taxon>Chlorophyta</taxon>
        <taxon>Chloropicophyceae</taxon>
        <taxon>Chloropicales</taxon>
        <taxon>Chloropicaceae</taxon>
        <taxon>Chloropicon</taxon>
    </lineage>
</organism>
<dbReference type="GO" id="GO:0007015">
    <property type="term" value="P:actin filament organization"/>
    <property type="evidence" value="ECO:0007669"/>
    <property type="project" value="TreeGrafter"/>
</dbReference>
<feature type="binding site" evidence="6">
    <location>
        <begin position="157"/>
        <end position="164"/>
    </location>
    <ligand>
        <name>ATP</name>
        <dbReference type="ChEBI" id="CHEBI:30616"/>
    </ligand>
</feature>
<keyword evidence="5 6" id="KW-0009">Actin-binding</keyword>
<dbReference type="InterPro" id="IPR011993">
    <property type="entry name" value="PH-like_dom_sf"/>
</dbReference>
<dbReference type="GO" id="GO:0016459">
    <property type="term" value="C:myosin complex"/>
    <property type="evidence" value="ECO:0007669"/>
    <property type="project" value="UniProtKB-KW"/>
</dbReference>
<dbReference type="SMART" id="SM00242">
    <property type="entry name" value="MYSc"/>
    <property type="match status" value="1"/>
</dbReference>
<feature type="domain" description="PH" evidence="7">
    <location>
        <begin position="850"/>
        <end position="966"/>
    </location>
</feature>
<dbReference type="GO" id="GO:0016020">
    <property type="term" value="C:membrane"/>
    <property type="evidence" value="ECO:0007669"/>
    <property type="project" value="TreeGrafter"/>
</dbReference>
<protein>
    <submittedName>
        <fullName evidence="9">Heavy chain of myosin</fullName>
    </submittedName>
</protein>
<accession>A0AAX4P7U2</accession>
<dbReference type="Proteomes" id="UP001472866">
    <property type="component" value="Chromosome 04"/>
</dbReference>
<dbReference type="Gene3D" id="2.30.29.30">
    <property type="entry name" value="Pleckstrin-homology domain (PH domain)/Phosphotyrosine-binding domain (PTB)"/>
    <property type="match status" value="1"/>
</dbReference>
<proteinExistence type="inferred from homology"/>
<keyword evidence="2 6" id="KW-0067">ATP-binding</keyword>
<dbReference type="Gene3D" id="1.10.10.820">
    <property type="match status" value="1"/>
</dbReference>
<dbReference type="Gene3D" id="1.20.58.530">
    <property type="match status" value="1"/>
</dbReference>
<dbReference type="InterPro" id="IPR000048">
    <property type="entry name" value="IQ_motif_EF-hand-BS"/>
</dbReference>
<dbReference type="Pfam" id="PF00169">
    <property type="entry name" value="PH"/>
    <property type="match status" value="1"/>
</dbReference>
<dbReference type="PRINTS" id="PR00193">
    <property type="entry name" value="MYOSINHEAVY"/>
</dbReference>
<dbReference type="SUPFAM" id="SSF50729">
    <property type="entry name" value="PH domain-like"/>
    <property type="match status" value="1"/>
</dbReference>
<keyword evidence="3 6" id="KW-0518">Myosin</keyword>
<dbReference type="Gene3D" id="1.20.120.720">
    <property type="entry name" value="Myosin VI head, motor domain, U50 subdomain"/>
    <property type="match status" value="1"/>
</dbReference>
<dbReference type="Gene3D" id="6.20.240.20">
    <property type="match status" value="1"/>
</dbReference>
<evidence type="ECO:0000259" key="8">
    <source>
        <dbReference type="PROSITE" id="PS51456"/>
    </source>
</evidence>
<evidence type="ECO:0000256" key="2">
    <source>
        <dbReference type="ARBA" id="ARBA00022840"/>
    </source>
</evidence>
<comment type="similarity">
    <text evidence="6">Belongs to the TRAFAC class myosin-kinesin ATPase superfamily. Myosin family.</text>
</comment>
<sequence>MSRKITVENSWVEGAPAYALDEKRGWLRVRVASVAGDKVNVKDGKRKFTVKAKDLQLSSEKALKGIEDMIGLDILHEGAIQNNVEVRYGKKQIYTYVGTILVSINPYEDIPNLYTEETIKQFLLKGANAPPHLYAVSDNVYNQMLSTGKDQSMLISGESGAGKTEATKHCLRYLTHKATENASFDGSNLIKQCIVDVNPVLEAFGNAKTKRNNNSSRFGKLFQVQFDGNGAIVGGNLISYLLEKSRVVKTSKGERGYHIFYQLCKGASKEQVEALSLEDYKEFNYLKKGECFDVDDVDDVEEFKKVCASMLKCGIQEETQSKMFAALAAILHLGNIQFEEKEGGTGENDYGVVSSSSTKSLNVAAILLGINPKVLQESLSQRTMGGGRGSVYKIPLQCKSCMDSRDALCKEMYSMLFAWLIHTINATMASKSTPKNFIAVLDIFGFEVFEQNSFEQLCINYANEVLHQQFIHHYFKLEQEEYATEGLNVEVLQIDQVDNKPVLQLMTAKPVSVFALLEEQCQIARGSDEIFIDRFTECLTKMDEKSSSLASRVKRQPTLFAIKHFAGEVKYEAIGFIEKNKDPLHIDLQNVMNMSAKKNKFMAEVLKFGTTNRKMNTTVIRTFQKQVNGLMELLDKTEPNYVRCIKPNERKAAQQFEGPLVLSQMRYSGLLDSIRIRQAGYAVRRTFEDIIELFGNSKLGRAGKAEGGRQGCLTILQTTMMDQSSYVFGKTKVFFKNVDSYAHLLNEMAAIEHNAAVKVQAMWRQSYEKKKFLHALTCMKHLKNLLITKIHRQRFLKKKEAAIKMQNCFRTFKARKLLELAKKDKVASRRKEFAKRWENAFLCMKKTRENLRNRGWAYKKGGRFGGRRNWHRRYFFLYEDSLSYYRDMDVGDKPLGFKGSAMLTKVEDVFCEKRNSFFFRDKKMSREKTETYILVMKMEGDSEMLLGADNASELDEWKEAIKFAVEEQKLLEQAKTTEDKLPTVDVETVEKMLREVEIKHK</sequence>
<feature type="region of interest" description="Actin-binding" evidence="6">
    <location>
        <begin position="627"/>
        <end position="649"/>
    </location>
</feature>
<keyword evidence="1 6" id="KW-0547">Nucleotide-binding</keyword>
<dbReference type="PANTHER" id="PTHR13140:SF706">
    <property type="entry name" value="DILUTE CLASS UNCONVENTIONAL MYOSIN, ISOFORM C"/>
    <property type="match status" value="1"/>
</dbReference>
<evidence type="ECO:0000259" key="7">
    <source>
        <dbReference type="PROSITE" id="PS50003"/>
    </source>
</evidence>
<evidence type="ECO:0000313" key="10">
    <source>
        <dbReference type="Proteomes" id="UP001472866"/>
    </source>
</evidence>
<evidence type="ECO:0000256" key="6">
    <source>
        <dbReference type="PROSITE-ProRule" id="PRU00782"/>
    </source>
</evidence>
<dbReference type="CDD" id="cd00124">
    <property type="entry name" value="MYSc"/>
    <property type="match status" value="1"/>
</dbReference>
<dbReference type="InterPro" id="IPR036961">
    <property type="entry name" value="Kinesin_motor_dom_sf"/>
</dbReference>
<dbReference type="GO" id="GO:0005737">
    <property type="term" value="C:cytoplasm"/>
    <property type="evidence" value="ECO:0007669"/>
    <property type="project" value="TreeGrafter"/>
</dbReference>
<dbReference type="GO" id="GO:0030048">
    <property type="term" value="P:actin filament-based movement"/>
    <property type="evidence" value="ECO:0007669"/>
    <property type="project" value="UniProtKB-ARBA"/>
</dbReference>
<keyword evidence="10" id="KW-1185">Reference proteome</keyword>
<evidence type="ECO:0000256" key="1">
    <source>
        <dbReference type="ARBA" id="ARBA00022741"/>
    </source>
</evidence>
<dbReference type="Pfam" id="PF00612">
    <property type="entry name" value="IQ"/>
    <property type="match status" value="1"/>
</dbReference>
<dbReference type="Pfam" id="PF00063">
    <property type="entry name" value="Myosin_head"/>
    <property type="match status" value="1"/>
</dbReference>
<feature type="domain" description="Myosin motor" evidence="8">
    <location>
        <begin position="64"/>
        <end position="749"/>
    </location>
</feature>
<dbReference type="GO" id="GO:0051015">
    <property type="term" value="F:actin filament binding"/>
    <property type="evidence" value="ECO:0007669"/>
    <property type="project" value="TreeGrafter"/>
</dbReference>
<dbReference type="Gene3D" id="3.40.850.10">
    <property type="entry name" value="Kinesin motor domain"/>
    <property type="match status" value="1"/>
</dbReference>
<dbReference type="PANTHER" id="PTHR13140">
    <property type="entry name" value="MYOSIN"/>
    <property type="match status" value="1"/>
</dbReference>
<dbReference type="SMART" id="SM00233">
    <property type="entry name" value="PH"/>
    <property type="match status" value="1"/>
</dbReference>
<dbReference type="GO" id="GO:0005524">
    <property type="term" value="F:ATP binding"/>
    <property type="evidence" value="ECO:0007669"/>
    <property type="project" value="UniProtKB-UniRule"/>
</dbReference>
<dbReference type="InterPro" id="IPR001609">
    <property type="entry name" value="Myosin_head_motor_dom-like"/>
</dbReference>
<keyword evidence="4 6" id="KW-0505">Motor protein</keyword>
<dbReference type="SUPFAM" id="SSF52540">
    <property type="entry name" value="P-loop containing nucleoside triphosphate hydrolases"/>
    <property type="match status" value="1"/>
</dbReference>
<dbReference type="PROSITE" id="PS50003">
    <property type="entry name" value="PH_DOMAIN"/>
    <property type="match status" value="1"/>
</dbReference>
<dbReference type="InterPro" id="IPR001849">
    <property type="entry name" value="PH_domain"/>
</dbReference>
<reference evidence="9 10" key="1">
    <citation type="submission" date="2024-03" db="EMBL/GenBank/DDBJ databases">
        <title>Complete genome sequence of the green alga Chloropicon roscoffensis RCC1871.</title>
        <authorList>
            <person name="Lemieux C."/>
            <person name="Pombert J.-F."/>
            <person name="Otis C."/>
            <person name="Turmel M."/>
        </authorList>
    </citation>
    <scope>NUCLEOTIDE SEQUENCE [LARGE SCALE GENOMIC DNA]</scope>
    <source>
        <strain evidence="9 10">RCC1871</strain>
    </source>
</reference>
<dbReference type="PROSITE" id="PS50096">
    <property type="entry name" value="IQ"/>
    <property type="match status" value="2"/>
</dbReference>
<evidence type="ECO:0000256" key="4">
    <source>
        <dbReference type="ARBA" id="ARBA00023175"/>
    </source>
</evidence>
<dbReference type="GO" id="GO:0000146">
    <property type="term" value="F:microfilament motor activity"/>
    <property type="evidence" value="ECO:0007669"/>
    <property type="project" value="TreeGrafter"/>
</dbReference>
<dbReference type="SMART" id="SM00015">
    <property type="entry name" value="IQ"/>
    <property type="match status" value="2"/>
</dbReference>
<dbReference type="AlphaFoldDB" id="A0AAX4P7U2"/>
<evidence type="ECO:0000313" key="9">
    <source>
        <dbReference type="EMBL" id="WZN61655.1"/>
    </source>
</evidence>
<name>A0AAX4P7U2_9CHLO</name>
<dbReference type="EMBL" id="CP151504">
    <property type="protein sequence ID" value="WZN61655.1"/>
    <property type="molecule type" value="Genomic_DNA"/>
</dbReference>
<evidence type="ECO:0000256" key="5">
    <source>
        <dbReference type="ARBA" id="ARBA00023203"/>
    </source>
</evidence>
<dbReference type="Gene3D" id="1.20.5.190">
    <property type="match status" value="1"/>
</dbReference>